<keyword evidence="1" id="KW-1133">Transmembrane helix</keyword>
<keyword evidence="1" id="KW-0472">Membrane</keyword>
<gene>
    <name evidence="2" type="ORF">NC653_034676</name>
</gene>
<organism evidence="2 3">
    <name type="scientific">Populus alba x Populus x berolinensis</name>
    <dbReference type="NCBI Taxonomy" id="444605"/>
    <lineage>
        <taxon>Eukaryota</taxon>
        <taxon>Viridiplantae</taxon>
        <taxon>Streptophyta</taxon>
        <taxon>Embryophyta</taxon>
        <taxon>Tracheophyta</taxon>
        <taxon>Spermatophyta</taxon>
        <taxon>Magnoliopsida</taxon>
        <taxon>eudicotyledons</taxon>
        <taxon>Gunneridae</taxon>
        <taxon>Pentapetalae</taxon>
        <taxon>rosids</taxon>
        <taxon>fabids</taxon>
        <taxon>Malpighiales</taxon>
        <taxon>Salicaceae</taxon>
        <taxon>Saliceae</taxon>
        <taxon>Populus</taxon>
    </lineage>
</organism>
<evidence type="ECO:0000256" key="1">
    <source>
        <dbReference type="SAM" id="Phobius"/>
    </source>
</evidence>
<dbReference type="AlphaFoldDB" id="A0AAD6PXE9"/>
<feature type="transmembrane region" description="Helical" evidence="1">
    <location>
        <begin position="127"/>
        <end position="152"/>
    </location>
</feature>
<reference evidence="2" key="1">
    <citation type="journal article" date="2023" name="Mol. Ecol. Resour.">
        <title>Chromosome-level genome assembly of a triploid poplar Populus alba 'Berolinensis'.</title>
        <authorList>
            <person name="Chen S."/>
            <person name="Yu Y."/>
            <person name="Wang X."/>
            <person name="Wang S."/>
            <person name="Zhang T."/>
            <person name="Zhou Y."/>
            <person name="He R."/>
            <person name="Meng N."/>
            <person name="Wang Y."/>
            <person name="Liu W."/>
            <person name="Liu Z."/>
            <person name="Liu J."/>
            <person name="Guo Q."/>
            <person name="Huang H."/>
            <person name="Sederoff R.R."/>
            <person name="Wang G."/>
            <person name="Qu G."/>
            <person name="Chen S."/>
        </authorList>
    </citation>
    <scope>NUCLEOTIDE SEQUENCE</scope>
    <source>
        <strain evidence="2">SC-2020</strain>
    </source>
</reference>
<evidence type="ECO:0000313" key="2">
    <source>
        <dbReference type="EMBL" id="KAJ6970175.1"/>
    </source>
</evidence>
<protein>
    <submittedName>
        <fullName evidence="2">Uncharacterized protein</fullName>
    </submittedName>
</protein>
<accession>A0AAD6PXE9</accession>
<dbReference type="EMBL" id="JAQIZT010000015">
    <property type="protein sequence ID" value="KAJ6970175.1"/>
    <property type="molecule type" value="Genomic_DNA"/>
</dbReference>
<name>A0AAD6PXE9_9ROSI</name>
<feature type="transmembrane region" description="Helical" evidence="1">
    <location>
        <begin position="158"/>
        <end position="180"/>
    </location>
</feature>
<keyword evidence="3" id="KW-1185">Reference proteome</keyword>
<comment type="caution">
    <text evidence="2">The sequence shown here is derived from an EMBL/GenBank/DDBJ whole genome shotgun (WGS) entry which is preliminary data.</text>
</comment>
<proteinExistence type="predicted"/>
<sequence length="239" mass="24812">MGSQYRRGFGFIIFSSELSWSRSPSLQASEITNSSHLSLFPTLPDISVVGIMDGSTVSCEEEEFIPGAASMLSSASMVDIKWVFDHLAGVQGPGTSKSLLSAGCSLSGPLLAVVCLRPILSLLDGSLVPLMAWVTGVVVSKVVGVVCLLVWSSPWVEALLLLLYAAGFAALLVAGCCLLLEVQVVGGVCLLGCFVPCWFLGASLLLLLYAAGFAALLDAGWIILLAAGSAGCRHCSPDG</sequence>
<feature type="transmembrane region" description="Helical" evidence="1">
    <location>
        <begin position="213"/>
        <end position="232"/>
    </location>
</feature>
<feature type="transmembrane region" description="Helical" evidence="1">
    <location>
        <begin position="99"/>
        <end position="120"/>
    </location>
</feature>
<evidence type="ECO:0000313" key="3">
    <source>
        <dbReference type="Proteomes" id="UP001164929"/>
    </source>
</evidence>
<dbReference type="Proteomes" id="UP001164929">
    <property type="component" value="Chromosome 15"/>
</dbReference>
<keyword evidence="1" id="KW-0812">Transmembrane</keyword>